<comment type="caution">
    <text evidence="1">The sequence shown here is derived from an EMBL/GenBank/DDBJ whole genome shotgun (WGS) entry which is preliminary data.</text>
</comment>
<dbReference type="EMBL" id="SDKM01000010">
    <property type="protein sequence ID" value="RYP86650.1"/>
    <property type="molecule type" value="Genomic_DNA"/>
</dbReference>
<dbReference type="Gene3D" id="3.40.1000.10">
    <property type="entry name" value="Mog1/PsbP, alpha/beta/alpha sandwich"/>
    <property type="match status" value="1"/>
</dbReference>
<dbReference type="Proteomes" id="UP000295198">
    <property type="component" value="Unassembled WGS sequence"/>
</dbReference>
<gene>
    <name evidence="1" type="ORF">EKO23_08215</name>
</gene>
<dbReference type="OrthoDB" id="3779382at2"/>
<accession>A0A4Q4ZER7</accession>
<sequence length="151" mass="16601">MRTEDPRRTVRIAVPAGWERVADPAPGVLLLAAPRRPVGEACPSMAVSVADLEPGWSRTGWLERFRAELASSLAGFDVEDEDSFDLDGFDVDYLRLAHRDGGRELVSEVWVWLCEGRAWSVSGTIERSEYGAWCEVFEGVAATFDPEASAA</sequence>
<dbReference type="RefSeq" id="WP_134716086.1">
    <property type="nucleotide sequence ID" value="NZ_SDKM01000010.1"/>
</dbReference>
<evidence type="ECO:0000313" key="2">
    <source>
        <dbReference type="Proteomes" id="UP000295198"/>
    </source>
</evidence>
<keyword evidence="2" id="KW-1185">Reference proteome</keyword>
<evidence type="ECO:0008006" key="3">
    <source>
        <dbReference type="Google" id="ProtNLM"/>
    </source>
</evidence>
<evidence type="ECO:0000313" key="1">
    <source>
        <dbReference type="EMBL" id="RYP86650.1"/>
    </source>
</evidence>
<name>A0A4Q4ZER7_9ACTN</name>
<protein>
    <recommendedName>
        <fullName evidence="3">DUF1795 domain-containing protein</fullName>
    </recommendedName>
</protein>
<dbReference type="AlphaFoldDB" id="A0A4Q4ZER7"/>
<proteinExistence type="predicted"/>
<reference evidence="1 2" key="1">
    <citation type="submission" date="2019-01" db="EMBL/GenBank/DDBJ databases">
        <title>Nocardioides guangzhouensis sp. nov., an actinobacterium isolated from soil.</title>
        <authorList>
            <person name="Fu Y."/>
            <person name="Cai Y."/>
            <person name="Lin Z."/>
            <person name="Chen P."/>
        </authorList>
    </citation>
    <scope>NUCLEOTIDE SEQUENCE [LARGE SCALE GENOMIC DNA]</scope>
    <source>
        <strain evidence="1 2">130</strain>
    </source>
</reference>
<organism evidence="1 2">
    <name type="scientific">Nocardioides guangzhouensis</name>
    <dbReference type="NCBI Taxonomy" id="2497878"/>
    <lineage>
        <taxon>Bacteria</taxon>
        <taxon>Bacillati</taxon>
        <taxon>Actinomycetota</taxon>
        <taxon>Actinomycetes</taxon>
        <taxon>Propionibacteriales</taxon>
        <taxon>Nocardioidaceae</taxon>
        <taxon>Nocardioides</taxon>
    </lineage>
</organism>